<dbReference type="EMBL" id="BLQM01000437">
    <property type="protein sequence ID" value="GMH89834.1"/>
    <property type="molecule type" value="Genomic_DNA"/>
</dbReference>
<feature type="compositionally biased region" description="Acidic residues" evidence="2">
    <location>
        <begin position="662"/>
        <end position="677"/>
    </location>
</feature>
<feature type="compositionally biased region" description="Basic and acidic residues" evidence="2">
    <location>
        <begin position="1240"/>
        <end position="1254"/>
    </location>
</feature>
<proteinExistence type="predicted"/>
<dbReference type="PANTHER" id="PTHR47679:SF2">
    <property type="entry name" value="C-TERMINAL OF ROC (COR) DOMAIN-CONTAINING PROTEIN"/>
    <property type="match status" value="1"/>
</dbReference>
<evidence type="ECO:0000256" key="2">
    <source>
        <dbReference type="SAM" id="MobiDB-lite"/>
    </source>
</evidence>
<dbReference type="PANTHER" id="PTHR47679">
    <property type="entry name" value="PROTEIN TORNADO 1"/>
    <property type="match status" value="1"/>
</dbReference>
<protein>
    <recommendedName>
        <fullName evidence="3">COR domain-containing protein</fullName>
    </recommendedName>
</protein>
<dbReference type="SUPFAM" id="SSF52540">
    <property type="entry name" value="P-loop containing nucleoside triphosphate hydrolases"/>
    <property type="match status" value="1"/>
</dbReference>
<dbReference type="Proteomes" id="UP001162640">
    <property type="component" value="Unassembled WGS sequence"/>
</dbReference>
<keyword evidence="1" id="KW-0677">Repeat</keyword>
<sequence>MAEEKFDSAAATFDAALSRFETLLFDTSSDDMSTVLHIAVFYGCPLEVVDYIFDAVKTHAPNRNVASALTTYNESPLHLSACCPTTSEAVITALFNYYPNAAVIKAGAKDCPGRTPVRQKLNLAVLTRSPNVETFRALHETPVLQSLLNFASLLSIDVDDEDDAPKPPLTGPLSPFKHTPKGKRISPNHKLFDYIIRPSKTSCVRLEFNRNPFSRHTHDVCDVIEAGLWRRQIKCEKYKLGVDSEDEVFNVSFKREGGKDKNSETIRVKRPPPNLDNMDELEKFIDDLATFIIIDSGVLQFTLDDIKPDLNLTRYVERAYDEWGQEISPGWPYVVDERTGESYYVEKAVYPEYVDESTMPANPDPNLTRYVSEPGMMDEWGQEIPPGVPYVIDKRTKQIIWVKKAVFEEYLDEPEWQKLWDDLTKDPPTGFQKNIDDKFSEKSTDALNAAGILPWRRSRLLVVGQGRAGKTSFIRSLQRAAFQEGSQSTVGLAVHDFSNEVEDKDNEDDEVRDAGIDMQEMILTPKHGVTGSPQKGKGGKHFSFERQPSMRERAQTKLKRLSSTEQLKMLEGLQTAGDALSKLGAKYSDMGVKRKESVVVTAKQAELVKQQSKGGFRGKKLLMSNSKTGKGSSRKLQRQKSKRKKKEEEDGGESESGVTTLDSEDEEEEEEDMDEFSIDSMSIASTSTCAIEVEDDGATAHEDVILDDGDDDLDGVTLGVWDYGGQAVFQVIQHLYMPRVGVYTLVFNMEDLVSEAPEVRRKNALHYLNFWLHSIETHAVYQKEGKGISAELQYPPVLLVGTHFDKFKHLDAKEQMEIMKEINKTILHHFKGHKLGCFQRDKNTRIKNREFLYNFQEGEVDLCFFPVDNSDPDDQNMNFIRGQKGDPKGGYLLQAIKKDSLNYLNDPVPASWLEVADKFAEISANTPLLPVETPLEDGDGDESVSTVVAVMRKAGAMAGCNNNHEAERKRADFLLDYFHRMGIAVFFKDTVGMQNDVILSPQWIIDNLSYIIRDFKLHRFRRDSRAMSLKDGRSWEDLLNHGILAKSMLDYLWLGQNKVVLNYLTKLMEKLGLFVEISKDHFLVSCTVSAVFMTSDDGLDNDTVAKYLQLGKDEKPYRGIFSFPDFLPNGFYERVISQLVEDWPSGYGYDKSKKGSEQKLRAPLLLHSGAELCMGKDHKLYLSLDRDKRKINVMVEEGKAESIVTQVKQVFKAVNRHNYSGRLNFMYKGKKIKTRQTRALKPEDKKSGETEKLKGTKGKKTAEVKPAPVTPQEAMWIEFLKKDPVGLPKEVAKKYAANMMADGTTAPWSLKNMMESVDKDDFKEYLKQIGIDDFRHVMKIKAALASVPKEKPKTFAYGFFGGENLQHSDLERHKIHVELLKSHLDSTMTKPIPSLSKLLDITKGHSKTKEKILRMGMHGHVKLNSGEFTLDFPIEEGEEERPGPEEVANAIANCCAEDGGQEGQGTVECVVINACYGFEIAKLLKDNHSVPWVISWETEVDDEAAMTFSETFYFEISQSADDFEGAFKKAKRSLELRQWDMTVDPGTEEGQEQLQQIRKEKNNLSWKAAGKPVIYRPSDAWLENKKDQKKRESERLVSTGSQVDVLNKLEELDHTVREQADRVIEKVIERVDAAVNSIFKMHAMETPRTFVILPYKLERDGGGGDTLDVVAAKLDEAQTYFDNVLEIGNKAAEFVSSPFSTMKKMVWSKVTSMYGNNTKLYLYLIDERTGECVWDEGENPVYPINIEKRNKDMQKLVEKLIPAMQLGLKAMKVANTGASLARCFGIPAPKVDSKLLEKAEGWVGKNEENSTVAGYDCLQALVNEGEKEELKGKARTEKLRGSGLKEFENFLLENDGGNVYNTLLRKDDKGDGDIMWVGINSVESKGGGGGGGGEAETSLLADLAMRDADILTFLVKACNIKEDKATQIAESLKEQDVVDVEGLLAMYEDDEDVLKEVLVEAGVKVVNLSKIKKGLKKMQE</sequence>
<dbReference type="Pfam" id="PF16095">
    <property type="entry name" value="COR-A"/>
    <property type="match status" value="1"/>
</dbReference>
<evidence type="ECO:0000313" key="5">
    <source>
        <dbReference type="Proteomes" id="UP001162640"/>
    </source>
</evidence>
<gene>
    <name evidence="4" type="ORF">TL16_g11580</name>
</gene>
<comment type="caution">
    <text evidence="4">The sequence shown here is derived from an EMBL/GenBank/DDBJ whole genome shotgun (WGS) entry which is preliminary data.</text>
</comment>
<feature type="compositionally biased region" description="Basic residues" evidence="2">
    <location>
        <begin position="632"/>
        <end position="645"/>
    </location>
</feature>
<accession>A0A9W7BFJ1</accession>
<dbReference type="Gene3D" id="3.30.70.1390">
    <property type="entry name" value="ROC domain from the Parkinson's disease-associated leucine-rich repeat kinase 2"/>
    <property type="match status" value="1"/>
</dbReference>
<reference evidence="5" key="1">
    <citation type="journal article" date="2023" name="Commun. Biol.">
        <title>Genome analysis of Parmales, the sister group of diatoms, reveals the evolutionary specialization of diatoms from phago-mixotrophs to photoautotrophs.</title>
        <authorList>
            <person name="Ban H."/>
            <person name="Sato S."/>
            <person name="Yoshikawa S."/>
            <person name="Yamada K."/>
            <person name="Nakamura Y."/>
            <person name="Ichinomiya M."/>
            <person name="Sato N."/>
            <person name="Blanc-Mathieu R."/>
            <person name="Endo H."/>
            <person name="Kuwata A."/>
            <person name="Ogata H."/>
        </authorList>
    </citation>
    <scope>NUCLEOTIDE SEQUENCE [LARGE SCALE GENOMIC DNA]</scope>
</reference>
<feature type="region of interest" description="Disordered" evidence="2">
    <location>
        <begin position="1236"/>
        <end position="1267"/>
    </location>
</feature>
<feature type="domain" description="COR" evidence="3">
    <location>
        <begin position="960"/>
        <end position="1084"/>
    </location>
</feature>
<name>A0A9W7BFJ1_9STRA</name>
<evidence type="ECO:0000259" key="3">
    <source>
        <dbReference type="Pfam" id="PF16095"/>
    </source>
</evidence>
<feature type="region of interest" description="Disordered" evidence="2">
    <location>
        <begin position="611"/>
        <end position="679"/>
    </location>
</feature>
<dbReference type="Gene3D" id="3.40.50.300">
    <property type="entry name" value="P-loop containing nucleotide triphosphate hydrolases"/>
    <property type="match status" value="1"/>
</dbReference>
<evidence type="ECO:0000256" key="1">
    <source>
        <dbReference type="ARBA" id="ARBA00022737"/>
    </source>
</evidence>
<organism evidence="4 5">
    <name type="scientific">Triparma laevis f. inornata</name>
    <dbReference type="NCBI Taxonomy" id="1714386"/>
    <lineage>
        <taxon>Eukaryota</taxon>
        <taxon>Sar</taxon>
        <taxon>Stramenopiles</taxon>
        <taxon>Ochrophyta</taxon>
        <taxon>Bolidophyceae</taxon>
        <taxon>Parmales</taxon>
        <taxon>Triparmaceae</taxon>
        <taxon>Triparma</taxon>
    </lineage>
</organism>
<dbReference type="InterPro" id="IPR032171">
    <property type="entry name" value="COR-A"/>
</dbReference>
<dbReference type="InterPro" id="IPR027417">
    <property type="entry name" value="P-loop_NTPase"/>
</dbReference>
<evidence type="ECO:0000313" key="4">
    <source>
        <dbReference type="EMBL" id="GMH89834.1"/>
    </source>
</evidence>